<feature type="transmembrane region" description="Helical" evidence="6">
    <location>
        <begin position="298"/>
        <end position="317"/>
    </location>
</feature>
<comment type="subcellular location">
    <subcellularLocation>
        <location evidence="1">Cell membrane</location>
        <topology evidence="1">Multi-pass membrane protein</topology>
    </subcellularLocation>
</comment>
<dbReference type="AlphaFoldDB" id="A0A2M8Z4B8"/>
<keyword evidence="4 6" id="KW-1133">Transmembrane helix</keyword>
<sequence length="321" mass="33312">MNTQKPNKYLTFVKDNTMLIFLILLFALCLMFVPRFATIGNFKNVLIQIAINALIATGMTFVILSDGIDLSVGSVAALAGIAAAACIKLFPDAGIGLSLCVIVAASVVVGGICGSINGLFVSVLNVPPFIATLAMMNAARGLGYVFTDAKPIFGLPASFGWVGLRSVGPVPVSVILMFLVIGTAIFILGRTCYGRYIYAVGSNTEVAKLSGIQVRKIKMSVYIICGILAALAGAVLASKLQNGQATAAAGYELNAIAAVAMGGTSMSGGRGGMVQTIFGLFVIGIINNALSLLGISSYWQTIAMGVIILIAVVIDRLQSNE</sequence>
<evidence type="ECO:0000256" key="1">
    <source>
        <dbReference type="ARBA" id="ARBA00004651"/>
    </source>
</evidence>
<reference evidence="7 8" key="1">
    <citation type="submission" date="2017-11" db="EMBL/GenBank/DDBJ databases">
        <title>Understudied soil microbes with underappreciated capabilities: Untangling the Clostridium saccharolyticum group.</title>
        <authorList>
            <person name="Leschine S."/>
        </authorList>
    </citation>
    <scope>NUCLEOTIDE SEQUENCE [LARGE SCALE GENOMIC DNA]</scope>
    <source>
        <strain evidence="7 8">18A</strain>
    </source>
</reference>
<evidence type="ECO:0000313" key="8">
    <source>
        <dbReference type="Proteomes" id="UP000231092"/>
    </source>
</evidence>
<keyword evidence="2" id="KW-1003">Cell membrane</keyword>
<comment type="caution">
    <text evidence="7">The sequence shown here is derived from an EMBL/GenBank/DDBJ whole genome shotgun (WGS) entry which is preliminary data.</text>
</comment>
<dbReference type="Pfam" id="PF02653">
    <property type="entry name" value="BPD_transp_2"/>
    <property type="match status" value="1"/>
</dbReference>
<dbReference type="OrthoDB" id="9813906at2"/>
<evidence type="ECO:0000256" key="2">
    <source>
        <dbReference type="ARBA" id="ARBA00022475"/>
    </source>
</evidence>
<dbReference type="CDD" id="cd06579">
    <property type="entry name" value="TM_PBP1_transp_AraH_like"/>
    <property type="match status" value="1"/>
</dbReference>
<accession>A0A2M8Z4B8</accession>
<protein>
    <submittedName>
        <fullName evidence="7">Ribose transport system permease protein</fullName>
    </submittedName>
</protein>
<feature type="transmembrane region" description="Helical" evidence="6">
    <location>
        <begin position="70"/>
        <end position="90"/>
    </location>
</feature>
<dbReference type="Proteomes" id="UP000231092">
    <property type="component" value="Unassembled WGS sequence"/>
</dbReference>
<dbReference type="GO" id="GO:0022857">
    <property type="term" value="F:transmembrane transporter activity"/>
    <property type="evidence" value="ECO:0007669"/>
    <property type="project" value="InterPro"/>
</dbReference>
<proteinExistence type="predicted"/>
<feature type="transmembrane region" description="Helical" evidence="6">
    <location>
        <begin position="170"/>
        <end position="188"/>
    </location>
</feature>
<feature type="transmembrane region" description="Helical" evidence="6">
    <location>
        <begin position="97"/>
        <end position="120"/>
    </location>
</feature>
<gene>
    <name evidence="7" type="ORF">H171_1763</name>
</gene>
<feature type="transmembrane region" description="Helical" evidence="6">
    <location>
        <begin position="45"/>
        <end position="64"/>
    </location>
</feature>
<evidence type="ECO:0000256" key="5">
    <source>
        <dbReference type="ARBA" id="ARBA00023136"/>
    </source>
</evidence>
<dbReference type="RefSeq" id="WP_100304782.1">
    <property type="nucleotide sequence ID" value="NZ_PGET01000001.1"/>
</dbReference>
<feature type="transmembrane region" description="Helical" evidence="6">
    <location>
        <begin position="219"/>
        <end position="237"/>
    </location>
</feature>
<dbReference type="PANTHER" id="PTHR32196:SF63">
    <property type="entry name" value="INNER MEMBRANE ABC TRANSPORTER PERMEASE PROTEIN YJFF"/>
    <property type="match status" value="1"/>
</dbReference>
<dbReference type="InterPro" id="IPR001851">
    <property type="entry name" value="ABC_transp_permease"/>
</dbReference>
<dbReference type="PANTHER" id="PTHR32196">
    <property type="entry name" value="ABC TRANSPORTER PERMEASE PROTEIN YPHD-RELATED-RELATED"/>
    <property type="match status" value="1"/>
</dbReference>
<keyword evidence="3 6" id="KW-0812">Transmembrane</keyword>
<evidence type="ECO:0000313" key="7">
    <source>
        <dbReference type="EMBL" id="PJJ28270.1"/>
    </source>
</evidence>
<keyword evidence="5 6" id="KW-0472">Membrane</keyword>
<feature type="transmembrane region" description="Helical" evidence="6">
    <location>
        <begin position="16"/>
        <end position="33"/>
    </location>
</feature>
<dbReference type="EMBL" id="PGET01000001">
    <property type="protein sequence ID" value="PJJ28270.1"/>
    <property type="molecule type" value="Genomic_DNA"/>
</dbReference>
<name>A0A2M8Z4B8_9FIRM</name>
<organism evidence="7 8">
    <name type="scientific">[Clostridium] celerecrescens 18A</name>
    <dbReference type="NCBI Taxonomy" id="1286362"/>
    <lineage>
        <taxon>Bacteria</taxon>
        <taxon>Bacillati</taxon>
        <taxon>Bacillota</taxon>
        <taxon>Clostridia</taxon>
        <taxon>Lachnospirales</taxon>
        <taxon>Lachnospiraceae</taxon>
        <taxon>Lacrimispora</taxon>
    </lineage>
</organism>
<evidence type="ECO:0000256" key="6">
    <source>
        <dbReference type="SAM" id="Phobius"/>
    </source>
</evidence>
<feature type="transmembrane region" description="Helical" evidence="6">
    <location>
        <begin position="273"/>
        <end position="292"/>
    </location>
</feature>
<dbReference type="GO" id="GO:0005886">
    <property type="term" value="C:plasma membrane"/>
    <property type="evidence" value="ECO:0007669"/>
    <property type="project" value="UniProtKB-SubCell"/>
</dbReference>
<evidence type="ECO:0000256" key="3">
    <source>
        <dbReference type="ARBA" id="ARBA00022692"/>
    </source>
</evidence>
<evidence type="ECO:0000256" key="4">
    <source>
        <dbReference type="ARBA" id="ARBA00022989"/>
    </source>
</evidence>